<evidence type="ECO:0000313" key="3">
    <source>
        <dbReference type="Proteomes" id="UP000195569"/>
    </source>
</evidence>
<evidence type="ECO:0000256" key="1">
    <source>
        <dbReference type="SAM" id="Phobius"/>
    </source>
</evidence>
<dbReference type="RefSeq" id="WP_087734608.1">
    <property type="nucleotide sequence ID" value="NZ_CYGY02000025.1"/>
</dbReference>
<sequence length="116" mass="12813">MRLKAQITVWLIAELLTLTMILLLSSAMRASDQDVSATAFGLYLQSSPDAAQAALAFSARPTPYPEFDPSHLERTIVTEVITSPPSPLLRACSKYESIITYMKCITEYILDSKLLS</sequence>
<dbReference type="EMBL" id="CYGY02000025">
    <property type="protein sequence ID" value="SIT40712.1"/>
    <property type="molecule type" value="Genomic_DNA"/>
</dbReference>
<dbReference type="Proteomes" id="UP000195569">
    <property type="component" value="Unassembled WGS sequence"/>
</dbReference>
<keyword evidence="1" id="KW-0472">Membrane</keyword>
<evidence type="ECO:0000313" key="2">
    <source>
        <dbReference type="EMBL" id="SIT40712.1"/>
    </source>
</evidence>
<accession>A0A1N7S000</accession>
<keyword evidence="1" id="KW-1133">Transmembrane helix</keyword>
<keyword evidence="1" id="KW-0812">Transmembrane</keyword>
<protein>
    <submittedName>
        <fullName evidence="2">Uncharacterized protein</fullName>
    </submittedName>
</protein>
<comment type="caution">
    <text evidence="2">The sequence shown here is derived from an EMBL/GenBank/DDBJ whole genome shotgun (WGS) entry which is preliminary data.</text>
</comment>
<name>A0A1N7S000_9BURK</name>
<keyword evidence="3" id="KW-1185">Reference proteome</keyword>
<dbReference type="AlphaFoldDB" id="A0A1N7S000"/>
<feature type="transmembrane region" description="Helical" evidence="1">
    <location>
        <begin position="7"/>
        <end position="28"/>
    </location>
</feature>
<organism evidence="2 3">
    <name type="scientific">Paraburkholderia piptadeniae</name>
    <dbReference type="NCBI Taxonomy" id="1701573"/>
    <lineage>
        <taxon>Bacteria</taxon>
        <taxon>Pseudomonadati</taxon>
        <taxon>Pseudomonadota</taxon>
        <taxon>Betaproteobacteria</taxon>
        <taxon>Burkholderiales</taxon>
        <taxon>Burkholderiaceae</taxon>
        <taxon>Paraburkholderia</taxon>
    </lineage>
</organism>
<reference evidence="2" key="1">
    <citation type="submission" date="2016-12" db="EMBL/GenBank/DDBJ databases">
        <authorList>
            <person name="Moulin L."/>
        </authorList>
    </citation>
    <scope>NUCLEOTIDE SEQUENCE [LARGE SCALE GENOMIC DNA]</scope>
    <source>
        <strain evidence="2">STM 7183</strain>
    </source>
</reference>
<proteinExistence type="predicted"/>
<gene>
    <name evidence="2" type="ORF">BN2476_250037</name>
</gene>